<evidence type="ECO:0000313" key="1">
    <source>
        <dbReference type="EMBL" id="ROW04912.1"/>
    </source>
</evidence>
<accession>A0A423WNC9</accession>
<dbReference type="InParanoid" id="A0A423WNC9"/>
<sequence>MKGYPLFYLALGLAKFDMVLPHNLNVTVIGANNGKSRFECWELDAPFMSSTQSGVVGTETTTLGDVANITYNVIPANFDSGLHNAPYSQWAIVLQGKAVLTLPDNTSTKVVLVPGSLVFFSDTTEVSDKGHGCYYPGATRSVFLQIPAKDGKAPGHHVVSADAPCPGVRGEDRSW</sequence>
<dbReference type="SUPFAM" id="SSF51182">
    <property type="entry name" value="RmlC-like cupins"/>
    <property type="match status" value="1"/>
</dbReference>
<keyword evidence="2" id="KW-1185">Reference proteome</keyword>
<organism evidence="1 2">
    <name type="scientific">Cytospora leucostoma</name>
    <dbReference type="NCBI Taxonomy" id="1230097"/>
    <lineage>
        <taxon>Eukaryota</taxon>
        <taxon>Fungi</taxon>
        <taxon>Dikarya</taxon>
        <taxon>Ascomycota</taxon>
        <taxon>Pezizomycotina</taxon>
        <taxon>Sordariomycetes</taxon>
        <taxon>Sordariomycetidae</taxon>
        <taxon>Diaporthales</taxon>
        <taxon>Cytosporaceae</taxon>
        <taxon>Cytospora</taxon>
    </lineage>
</organism>
<dbReference type="InterPro" id="IPR011051">
    <property type="entry name" value="RmlC_Cupin_sf"/>
</dbReference>
<protein>
    <submittedName>
        <fullName evidence="1">Uncharacterized protein</fullName>
    </submittedName>
</protein>
<comment type="caution">
    <text evidence="1">The sequence shown here is derived from an EMBL/GenBank/DDBJ whole genome shotgun (WGS) entry which is preliminary data.</text>
</comment>
<gene>
    <name evidence="1" type="ORF">VPNG_07046</name>
</gene>
<dbReference type="Gene3D" id="2.60.120.10">
    <property type="entry name" value="Jelly Rolls"/>
    <property type="match status" value="1"/>
</dbReference>
<dbReference type="Proteomes" id="UP000285146">
    <property type="component" value="Unassembled WGS sequence"/>
</dbReference>
<reference evidence="1 2" key="1">
    <citation type="submission" date="2015-09" db="EMBL/GenBank/DDBJ databases">
        <title>Host preference determinants of Valsa canker pathogens revealed by comparative genomics.</title>
        <authorList>
            <person name="Yin Z."/>
            <person name="Huang L."/>
        </authorList>
    </citation>
    <scope>NUCLEOTIDE SEQUENCE [LARGE SCALE GENOMIC DNA]</scope>
    <source>
        <strain evidence="1 2">SXYLt</strain>
    </source>
</reference>
<dbReference type="OrthoDB" id="3223416at2759"/>
<evidence type="ECO:0000313" key="2">
    <source>
        <dbReference type="Proteomes" id="UP000285146"/>
    </source>
</evidence>
<name>A0A423WNC9_9PEZI</name>
<proteinExistence type="predicted"/>
<dbReference type="InterPro" id="IPR014710">
    <property type="entry name" value="RmlC-like_jellyroll"/>
</dbReference>
<dbReference type="EMBL" id="LKEB01000046">
    <property type="protein sequence ID" value="ROW04912.1"/>
    <property type="molecule type" value="Genomic_DNA"/>
</dbReference>
<dbReference type="AlphaFoldDB" id="A0A423WNC9"/>